<accession>A2FTT6</accession>
<evidence type="ECO:0000313" key="2">
    <source>
        <dbReference type="Proteomes" id="UP000001542"/>
    </source>
</evidence>
<name>A2FTT6_TRIV3</name>
<sequence length="192" mass="21670">MYSSKSINLRSQFRSHLEKAYPGKNAGEIYSALLPNGQAYLLFSDLENLCLDAQIPVEKINDIFHPYISRKNMISGSQFEQFFKDEFTTGSNQPDVPEGVSNETVLVLRAFATAIRLRLSPHPSERWAKLIQRNPPSAGSSKLRVATLCRLCNEYNLPCDTEDFIDALFEFLGTKTDAIDFQQFNSIMGTFA</sequence>
<dbReference type="VEuPathDB" id="TrichDB:TVAG_092790"/>
<keyword evidence="2" id="KW-1185">Reference proteome</keyword>
<organism evidence="1 2">
    <name type="scientific">Trichomonas vaginalis (strain ATCC PRA-98 / G3)</name>
    <dbReference type="NCBI Taxonomy" id="412133"/>
    <lineage>
        <taxon>Eukaryota</taxon>
        <taxon>Metamonada</taxon>
        <taxon>Parabasalia</taxon>
        <taxon>Trichomonadida</taxon>
        <taxon>Trichomonadidae</taxon>
        <taxon>Trichomonas</taxon>
    </lineage>
</organism>
<reference evidence="1" key="1">
    <citation type="submission" date="2006-10" db="EMBL/GenBank/DDBJ databases">
        <authorList>
            <person name="Amadeo P."/>
            <person name="Zhao Q."/>
            <person name="Wortman J."/>
            <person name="Fraser-Liggett C."/>
            <person name="Carlton J."/>
        </authorList>
    </citation>
    <scope>NUCLEOTIDE SEQUENCE</scope>
    <source>
        <strain evidence="1">G3</strain>
    </source>
</reference>
<dbReference type="AlphaFoldDB" id="A2FTT6"/>
<evidence type="ECO:0000313" key="1">
    <source>
        <dbReference type="EMBL" id="EAX91693.1"/>
    </source>
</evidence>
<dbReference type="Proteomes" id="UP000001542">
    <property type="component" value="Unassembled WGS sequence"/>
</dbReference>
<dbReference type="KEGG" id="tva:4749394"/>
<dbReference type="InParanoid" id="A2FTT6"/>
<evidence type="ECO:0008006" key="3">
    <source>
        <dbReference type="Google" id="ProtNLM"/>
    </source>
</evidence>
<dbReference type="RefSeq" id="XP_001304623.1">
    <property type="nucleotide sequence ID" value="XM_001304622.1"/>
</dbReference>
<dbReference type="VEuPathDB" id="TrichDB:TVAGG3_0060710"/>
<gene>
    <name evidence="1" type="ORF">TVAG_092790</name>
</gene>
<protein>
    <recommendedName>
        <fullName evidence="3">EF-hand domain-containing protein</fullName>
    </recommendedName>
</protein>
<proteinExistence type="predicted"/>
<reference evidence="1" key="2">
    <citation type="journal article" date="2007" name="Science">
        <title>Draft genome sequence of the sexually transmitted pathogen Trichomonas vaginalis.</title>
        <authorList>
            <person name="Carlton J.M."/>
            <person name="Hirt R.P."/>
            <person name="Silva J.C."/>
            <person name="Delcher A.L."/>
            <person name="Schatz M."/>
            <person name="Zhao Q."/>
            <person name="Wortman J.R."/>
            <person name="Bidwell S.L."/>
            <person name="Alsmark U.C.M."/>
            <person name="Besteiro S."/>
            <person name="Sicheritz-Ponten T."/>
            <person name="Noel C.J."/>
            <person name="Dacks J.B."/>
            <person name="Foster P.G."/>
            <person name="Simillion C."/>
            <person name="Van de Peer Y."/>
            <person name="Miranda-Saavedra D."/>
            <person name="Barton G.J."/>
            <person name="Westrop G.D."/>
            <person name="Mueller S."/>
            <person name="Dessi D."/>
            <person name="Fiori P.L."/>
            <person name="Ren Q."/>
            <person name="Paulsen I."/>
            <person name="Zhang H."/>
            <person name="Bastida-Corcuera F.D."/>
            <person name="Simoes-Barbosa A."/>
            <person name="Brown M.T."/>
            <person name="Hayes R.D."/>
            <person name="Mukherjee M."/>
            <person name="Okumura C.Y."/>
            <person name="Schneider R."/>
            <person name="Smith A.J."/>
            <person name="Vanacova S."/>
            <person name="Villalvazo M."/>
            <person name="Haas B.J."/>
            <person name="Pertea M."/>
            <person name="Feldblyum T.V."/>
            <person name="Utterback T.R."/>
            <person name="Shu C.L."/>
            <person name="Osoegawa K."/>
            <person name="de Jong P.J."/>
            <person name="Hrdy I."/>
            <person name="Horvathova L."/>
            <person name="Zubacova Z."/>
            <person name="Dolezal P."/>
            <person name="Malik S.B."/>
            <person name="Logsdon J.M. Jr."/>
            <person name="Henze K."/>
            <person name="Gupta A."/>
            <person name="Wang C.C."/>
            <person name="Dunne R.L."/>
            <person name="Upcroft J.A."/>
            <person name="Upcroft P."/>
            <person name="White O."/>
            <person name="Salzberg S.L."/>
            <person name="Tang P."/>
            <person name="Chiu C.-H."/>
            <person name="Lee Y.-S."/>
            <person name="Embley T.M."/>
            <person name="Coombs G.H."/>
            <person name="Mottram J.C."/>
            <person name="Tachezy J."/>
            <person name="Fraser-Liggett C.M."/>
            <person name="Johnson P.J."/>
        </authorList>
    </citation>
    <scope>NUCLEOTIDE SEQUENCE [LARGE SCALE GENOMIC DNA]</scope>
    <source>
        <strain evidence="1">G3</strain>
    </source>
</reference>
<dbReference type="EMBL" id="DS114017">
    <property type="protein sequence ID" value="EAX91693.1"/>
    <property type="molecule type" value="Genomic_DNA"/>
</dbReference>